<dbReference type="InterPro" id="IPR003838">
    <property type="entry name" value="ABC3_permease_C"/>
</dbReference>
<feature type="transmembrane region" description="Helical" evidence="7">
    <location>
        <begin position="280"/>
        <end position="305"/>
    </location>
</feature>
<evidence type="ECO:0000256" key="4">
    <source>
        <dbReference type="ARBA" id="ARBA00022989"/>
    </source>
</evidence>
<evidence type="ECO:0000256" key="1">
    <source>
        <dbReference type="ARBA" id="ARBA00004651"/>
    </source>
</evidence>
<evidence type="ECO:0000256" key="3">
    <source>
        <dbReference type="ARBA" id="ARBA00022692"/>
    </source>
</evidence>
<keyword evidence="2" id="KW-1003">Cell membrane</keyword>
<keyword evidence="10" id="KW-0547">Nucleotide-binding</keyword>
<evidence type="ECO:0000256" key="5">
    <source>
        <dbReference type="ARBA" id="ARBA00023136"/>
    </source>
</evidence>
<dbReference type="PANTHER" id="PTHR30572">
    <property type="entry name" value="MEMBRANE COMPONENT OF TRANSPORTER-RELATED"/>
    <property type="match status" value="1"/>
</dbReference>
<evidence type="ECO:0000259" key="9">
    <source>
        <dbReference type="Pfam" id="PF12704"/>
    </source>
</evidence>
<name>A0AA96VAB0_9EURY</name>
<dbReference type="EC" id="3.6.3.-" evidence="10"/>
<accession>A0AA96VAB0</accession>
<dbReference type="Pfam" id="PF12704">
    <property type="entry name" value="MacB_PCD"/>
    <property type="match status" value="1"/>
</dbReference>
<evidence type="ECO:0000259" key="8">
    <source>
        <dbReference type="Pfam" id="PF02687"/>
    </source>
</evidence>
<dbReference type="GeneID" id="85196307"/>
<feature type="transmembrane region" description="Helical" evidence="7">
    <location>
        <begin position="367"/>
        <end position="386"/>
    </location>
</feature>
<dbReference type="InterPro" id="IPR025857">
    <property type="entry name" value="MacB_PCD"/>
</dbReference>
<dbReference type="InterPro" id="IPR050250">
    <property type="entry name" value="Macrolide_Exporter_MacB"/>
</dbReference>
<dbReference type="GO" id="GO:0005524">
    <property type="term" value="F:ATP binding"/>
    <property type="evidence" value="ECO:0007669"/>
    <property type="project" value="UniProtKB-KW"/>
</dbReference>
<keyword evidence="4 7" id="KW-1133">Transmembrane helix</keyword>
<keyword evidence="10" id="KW-0378">Hydrolase</keyword>
<proteinExistence type="inferred from homology"/>
<comment type="similarity">
    <text evidence="6">Belongs to the ABC-4 integral membrane protein family.</text>
</comment>
<sequence>MISLSYCFKMAIASLKSAKLRSGLTALGIIIGIAAVIATFTLGSSFTGYFTEQLDTQGSNYVLVGASKSNLFYDSQLDIVRNTPGVTGVATEVSQTGVVTFANEAKNLTILGTQEDMIEILSIPMYDGQMYTDKDSYVAVVGKNISQEEFKKEIGLRSTIEITLYNSKTKENVTEMFKVVGILGSDETSLVTGGSENTLIAIPTHIMQEMTGKDYYDNIYAMTDSRDDINETTDEIERRLARNLGVSERDLDDEEKIPFMTTNQAEILDQIGTLTSTLQMFLIAIGGISLVVGAVGIMNIMIVTVTERTREIGTLKALGYSSKDVLLLFVVESIIISIIGGIIGTILGLAIAYIGASMLGLSMSVPYSGVLVGIGLSVAVGVLAGAQPSYRAAKMNPVEALRDV</sequence>
<dbReference type="GO" id="GO:0016787">
    <property type="term" value="F:hydrolase activity"/>
    <property type="evidence" value="ECO:0007669"/>
    <property type="project" value="UniProtKB-KW"/>
</dbReference>
<keyword evidence="5 7" id="KW-0472">Membrane</keyword>
<dbReference type="Proteomes" id="UP001302978">
    <property type="component" value="Chromosome"/>
</dbReference>
<reference evidence="10 11" key="1">
    <citation type="submission" date="2023-07" db="EMBL/GenBank/DDBJ databases">
        <title>Closed genoem sequence of Methanomicrococcus sp. Hf6.</title>
        <authorList>
            <person name="Poehlein A."/>
            <person name="Protasov E."/>
            <person name="Platt K."/>
            <person name="Reeh H."/>
            <person name="Daniel R."/>
            <person name="Brune A."/>
        </authorList>
    </citation>
    <scope>NUCLEOTIDE SEQUENCE [LARGE SCALE GENOMIC DNA]</scope>
    <source>
        <strain evidence="10 11">Hf6</strain>
    </source>
</reference>
<dbReference type="GO" id="GO:0005886">
    <property type="term" value="C:plasma membrane"/>
    <property type="evidence" value="ECO:0007669"/>
    <property type="project" value="UniProtKB-SubCell"/>
</dbReference>
<evidence type="ECO:0000256" key="7">
    <source>
        <dbReference type="SAM" id="Phobius"/>
    </source>
</evidence>
<gene>
    <name evidence="10" type="primary">macB_3</name>
    <name evidence="10" type="ORF">MmiHf6_16920</name>
</gene>
<comment type="subcellular location">
    <subcellularLocation>
        <location evidence="1">Cell membrane</location>
        <topology evidence="1">Multi-pass membrane protein</topology>
    </subcellularLocation>
</comment>
<keyword evidence="10" id="KW-0067">ATP-binding</keyword>
<feature type="domain" description="ABC3 transporter permease C-terminal" evidence="8">
    <location>
        <begin position="284"/>
        <end position="397"/>
    </location>
</feature>
<evidence type="ECO:0000256" key="2">
    <source>
        <dbReference type="ARBA" id="ARBA00022475"/>
    </source>
</evidence>
<evidence type="ECO:0000313" key="11">
    <source>
        <dbReference type="Proteomes" id="UP001302978"/>
    </source>
</evidence>
<dbReference type="GO" id="GO:0022857">
    <property type="term" value="F:transmembrane transporter activity"/>
    <property type="evidence" value="ECO:0007669"/>
    <property type="project" value="TreeGrafter"/>
</dbReference>
<dbReference type="KEGG" id="mehf:MmiHf6_16920"/>
<dbReference type="RefSeq" id="WP_316557543.1">
    <property type="nucleotide sequence ID" value="NZ_CP131059.1"/>
</dbReference>
<protein>
    <submittedName>
        <fullName evidence="10">Macrolide export ATP-binding/permease protein MacB</fullName>
        <ecNumber evidence="10">3.6.3.-</ecNumber>
    </submittedName>
</protein>
<evidence type="ECO:0000256" key="6">
    <source>
        <dbReference type="ARBA" id="ARBA00038076"/>
    </source>
</evidence>
<feature type="transmembrane region" description="Helical" evidence="7">
    <location>
        <begin position="326"/>
        <end position="355"/>
    </location>
</feature>
<keyword evidence="11" id="KW-1185">Reference proteome</keyword>
<evidence type="ECO:0000313" key="10">
    <source>
        <dbReference type="EMBL" id="WNY24361.1"/>
    </source>
</evidence>
<dbReference type="PANTHER" id="PTHR30572:SF4">
    <property type="entry name" value="ABC TRANSPORTER PERMEASE YTRF"/>
    <property type="match status" value="1"/>
</dbReference>
<dbReference type="Pfam" id="PF02687">
    <property type="entry name" value="FtsX"/>
    <property type="match status" value="1"/>
</dbReference>
<dbReference type="AlphaFoldDB" id="A0AA96VAB0"/>
<dbReference type="EMBL" id="CP131059">
    <property type="protein sequence ID" value="WNY24361.1"/>
    <property type="molecule type" value="Genomic_DNA"/>
</dbReference>
<feature type="domain" description="MacB-like periplasmic core" evidence="9">
    <location>
        <begin position="22"/>
        <end position="238"/>
    </location>
</feature>
<keyword evidence="3 7" id="KW-0812">Transmembrane</keyword>
<organism evidence="10 11">
    <name type="scientific">Methanimicrococcus hongohii</name>
    <dbReference type="NCBI Taxonomy" id="3028295"/>
    <lineage>
        <taxon>Archaea</taxon>
        <taxon>Methanobacteriati</taxon>
        <taxon>Methanobacteriota</taxon>
        <taxon>Stenosarchaea group</taxon>
        <taxon>Methanomicrobia</taxon>
        <taxon>Methanosarcinales</taxon>
        <taxon>Methanosarcinaceae</taxon>
        <taxon>Methanimicrococcus</taxon>
    </lineage>
</organism>
<feature type="transmembrane region" description="Helical" evidence="7">
    <location>
        <begin position="24"/>
        <end position="50"/>
    </location>
</feature>